<accession>A0ABN3AK27</accession>
<dbReference type="Proteomes" id="UP001501599">
    <property type="component" value="Unassembled WGS sequence"/>
</dbReference>
<evidence type="ECO:0000313" key="2">
    <source>
        <dbReference type="EMBL" id="GAA2170691.1"/>
    </source>
</evidence>
<protein>
    <submittedName>
        <fullName evidence="2">Uncharacterized protein</fullName>
    </submittedName>
</protein>
<keyword evidence="3" id="KW-1185">Reference proteome</keyword>
<dbReference type="Gene3D" id="2.60.120.380">
    <property type="match status" value="1"/>
</dbReference>
<organism evidence="2 3">
    <name type="scientific">Agrococcus versicolor</name>
    <dbReference type="NCBI Taxonomy" id="501482"/>
    <lineage>
        <taxon>Bacteria</taxon>
        <taxon>Bacillati</taxon>
        <taxon>Actinomycetota</taxon>
        <taxon>Actinomycetes</taxon>
        <taxon>Micrococcales</taxon>
        <taxon>Microbacteriaceae</taxon>
        <taxon>Agrococcus</taxon>
    </lineage>
</organism>
<dbReference type="PROSITE" id="PS51257">
    <property type="entry name" value="PROKAR_LIPOPROTEIN"/>
    <property type="match status" value="1"/>
</dbReference>
<gene>
    <name evidence="2" type="ORF">GCM10009846_01980</name>
</gene>
<name>A0ABN3AK27_9MICO</name>
<reference evidence="2 3" key="1">
    <citation type="journal article" date="2019" name="Int. J. Syst. Evol. Microbiol.">
        <title>The Global Catalogue of Microorganisms (GCM) 10K type strain sequencing project: providing services to taxonomists for standard genome sequencing and annotation.</title>
        <authorList>
            <consortium name="The Broad Institute Genomics Platform"/>
            <consortium name="The Broad Institute Genome Sequencing Center for Infectious Disease"/>
            <person name="Wu L."/>
            <person name="Ma J."/>
        </authorList>
    </citation>
    <scope>NUCLEOTIDE SEQUENCE [LARGE SCALE GENOMIC DNA]</scope>
    <source>
        <strain evidence="2 3">JCM 16026</strain>
    </source>
</reference>
<dbReference type="RefSeq" id="WP_344339403.1">
    <property type="nucleotide sequence ID" value="NZ_BAAAQT010000001.1"/>
</dbReference>
<proteinExistence type="predicted"/>
<feature type="region of interest" description="Disordered" evidence="1">
    <location>
        <begin position="29"/>
        <end position="84"/>
    </location>
</feature>
<evidence type="ECO:0000256" key="1">
    <source>
        <dbReference type="SAM" id="MobiDB-lite"/>
    </source>
</evidence>
<comment type="caution">
    <text evidence="2">The sequence shown here is derived from an EMBL/GenBank/DDBJ whole genome shotgun (WGS) entry which is preliminary data.</text>
</comment>
<dbReference type="EMBL" id="BAAAQT010000001">
    <property type="protein sequence ID" value="GAA2170691.1"/>
    <property type="molecule type" value="Genomic_DNA"/>
</dbReference>
<evidence type="ECO:0000313" key="3">
    <source>
        <dbReference type="Proteomes" id="UP001501599"/>
    </source>
</evidence>
<sequence>MRTTSRRRPLAALAAILVAGIALTGCIPSIPQPPSPTTSDAGPTSTTPPADASIDDYLTAATADGGDAEGASVGDAVTPGSGSTVTVTDRAIAVNGGSVEIVVSADEPFSSVHVGVGPTSASSTTPTAWPGSYEIDLGAPTTSTSIVVTLSQSPPTTDFSVIVAVADDAGTTSSTDATAISVVEVGTGDVQVSVSWNEDVDADLYVVDPNGDTIYYGSTTSPSGGELDLDSNPSCSIDGIRNENVTWPTGEAPSGTYEVRLNLYADCDIDRTSWVVTVQAIGRTYRWEGILEAPGLGGGEEAGILVGRFDVP</sequence>
<feature type="compositionally biased region" description="Low complexity" evidence="1">
    <location>
        <begin position="59"/>
        <end position="84"/>
    </location>
</feature>